<dbReference type="eggNOG" id="ENOG5030PHK">
    <property type="taxonomic scope" value="Bacteria"/>
</dbReference>
<gene>
    <name evidence="2" type="ORF">DFW101_2356</name>
</gene>
<dbReference type="Proteomes" id="UP000004662">
    <property type="component" value="Chromosome"/>
</dbReference>
<evidence type="ECO:0008006" key="4">
    <source>
        <dbReference type="Google" id="ProtNLM"/>
    </source>
</evidence>
<dbReference type="OrthoDB" id="5431571at2"/>
<feature type="chain" id="PRO_5003503331" description="Lipoprotein" evidence="1">
    <location>
        <begin position="20"/>
        <end position="201"/>
    </location>
</feature>
<evidence type="ECO:0000313" key="2">
    <source>
        <dbReference type="EMBL" id="EHJ48360.1"/>
    </source>
</evidence>
<reference evidence="3" key="1">
    <citation type="journal article" date="2015" name="Genome Announc.">
        <title>High-Quality Draft Genome Sequence of Desulfovibrio carbinoliphilus FW-101-2B, an Organic Acid-Oxidizing Sulfate-Reducing Bacterium Isolated from Uranium(VI)-Contaminated Groundwater.</title>
        <authorList>
            <person name="Ramsay B.D."/>
            <person name="Hwang C."/>
            <person name="Woo H.L."/>
            <person name="Carroll S.L."/>
            <person name="Lucas S."/>
            <person name="Han J."/>
            <person name="Lapidus A.L."/>
            <person name="Cheng J.F."/>
            <person name="Goodwin L.A."/>
            <person name="Pitluck S."/>
            <person name="Peters L."/>
            <person name="Chertkov O."/>
            <person name="Held B."/>
            <person name="Detter J.C."/>
            <person name="Han C.S."/>
            <person name="Tapia R."/>
            <person name="Land M.L."/>
            <person name="Hauser L.J."/>
            <person name="Kyrpides N.C."/>
            <person name="Ivanova N.N."/>
            <person name="Mikhailova N."/>
            <person name="Pagani I."/>
            <person name="Woyke T."/>
            <person name="Arkin A.P."/>
            <person name="Dehal P."/>
            <person name="Chivian D."/>
            <person name="Criddle C.S."/>
            <person name="Wu W."/>
            <person name="Chakraborty R."/>
            <person name="Hazen T.C."/>
            <person name="Fields M.W."/>
        </authorList>
    </citation>
    <scope>NUCLEOTIDE SEQUENCE [LARGE SCALE GENOMIC DNA]</scope>
    <source>
        <strain evidence="3">FW-101-2B</strain>
    </source>
</reference>
<dbReference type="InterPro" id="IPR032621">
    <property type="entry name" value="DUF4881"/>
</dbReference>
<dbReference type="AlphaFoldDB" id="G7QB19"/>
<keyword evidence="3" id="KW-1185">Reference proteome</keyword>
<dbReference type="RefSeq" id="WP_009181736.1">
    <property type="nucleotide sequence ID" value="NZ_CM001368.1"/>
</dbReference>
<evidence type="ECO:0000313" key="3">
    <source>
        <dbReference type="Proteomes" id="UP000004662"/>
    </source>
</evidence>
<dbReference type="Pfam" id="PF16222">
    <property type="entry name" value="DUF4881"/>
    <property type="match status" value="1"/>
</dbReference>
<sequence>MRTMFTKLLLAALAVVFLAGCVDYGKVDQGRTVAIDKEKKLITMIPNMSTDPAKGDFKLPAITFTYPTDPQDMGQEPKAGLRMKLDTDKGEIVLYDPKKQNFETIPIQIVDKQQGIDSKHPLVFDATTEKAKKFPVVDKDKKLVTIYSGSQKMLVSFIPPEEYLALPASAWDAGDIVRIYFKTEGTALRVMNVTSTNIFKK</sequence>
<protein>
    <recommendedName>
        <fullName evidence="4">Lipoprotein</fullName>
    </recommendedName>
</protein>
<name>G7QB19_9BACT</name>
<evidence type="ECO:0000256" key="1">
    <source>
        <dbReference type="SAM" id="SignalP"/>
    </source>
</evidence>
<dbReference type="EMBL" id="CM001368">
    <property type="protein sequence ID" value="EHJ48360.1"/>
    <property type="molecule type" value="Genomic_DNA"/>
</dbReference>
<organism evidence="2 3">
    <name type="scientific">Solidesulfovibrio carbinoliphilus subsp. oakridgensis</name>
    <dbReference type="NCBI Taxonomy" id="694327"/>
    <lineage>
        <taxon>Bacteria</taxon>
        <taxon>Pseudomonadati</taxon>
        <taxon>Thermodesulfobacteriota</taxon>
        <taxon>Desulfovibrionia</taxon>
        <taxon>Desulfovibrionales</taxon>
        <taxon>Desulfovibrionaceae</taxon>
        <taxon>Solidesulfovibrio</taxon>
    </lineage>
</organism>
<keyword evidence="1" id="KW-0732">Signal</keyword>
<accession>G7QB19</accession>
<dbReference type="PROSITE" id="PS51257">
    <property type="entry name" value="PROKAR_LIPOPROTEIN"/>
    <property type="match status" value="1"/>
</dbReference>
<proteinExistence type="predicted"/>
<dbReference type="HOGENOM" id="CLU_1342695_0_0_7"/>
<dbReference type="STRING" id="694327.DFW101_2356"/>
<feature type="signal peptide" evidence="1">
    <location>
        <begin position="1"/>
        <end position="19"/>
    </location>
</feature>